<evidence type="ECO:0000313" key="2">
    <source>
        <dbReference type="EMBL" id="MPM95586.1"/>
    </source>
</evidence>
<dbReference type="AlphaFoldDB" id="A0A645E1Z9"/>
<feature type="compositionally biased region" description="Basic and acidic residues" evidence="1">
    <location>
        <begin position="202"/>
        <end position="212"/>
    </location>
</feature>
<feature type="region of interest" description="Disordered" evidence="1">
    <location>
        <begin position="200"/>
        <end position="267"/>
    </location>
</feature>
<feature type="compositionally biased region" description="Basic and acidic residues" evidence="1">
    <location>
        <begin position="244"/>
        <end position="261"/>
    </location>
</feature>
<protein>
    <submittedName>
        <fullName evidence="2">Uncharacterized protein</fullName>
    </submittedName>
</protein>
<comment type="caution">
    <text evidence="2">The sequence shown here is derived from an EMBL/GenBank/DDBJ whole genome shotgun (WGS) entry which is preliminary data.</text>
</comment>
<name>A0A645E1Z9_9ZZZZ</name>
<reference evidence="2" key="1">
    <citation type="submission" date="2019-08" db="EMBL/GenBank/DDBJ databases">
        <authorList>
            <person name="Kucharzyk K."/>
            <person name="Murdoch R.W."/>
            <person name="Higgins S."/>
            <person name="Loffler F."/>
        </authorList>
    </citation>
    <scope>NUCLEOTIDE SEQUENCE</scope>
</reference>
<proteinExistence type="predicted"/>
<organism evidence="2">
    <name type="scientific">bioreactor metagenome</name>
    <dbReference type="NCBI Taxonomy" id="1076179"/>
    <lineage>
        <taxon>unclassified sequences</taxon>
        <taxon>metagenomes</taxon>
        <taxon>ecological metagenomes</taxon>
    </lineage>
</organism>
<dbReference type="EMBL" id="VSSQ01042059">
    <property type="protein sequence ID" value="MPM95586.1"/>
    <property type="molecule type" value="Genomic_DNA"/>
</dbReference>
<accession>A0A645E1Z9</accession>
<sequence length="267" mass="30614">MLSIFFRDPVIDREHENAHKHRDAGDDGHQPAALQDVAQPERRDGGEHICCSLRADEDAHELQEGFIFQRFAKLPHEIGQLEDFTFRIVRVFPGGEERNEDREGEKERKDAAHDQKACWCSGLHWPKNHRRHGDGDGRRNVRNQDTDAAIACARFIIIHHIRQKCIVRHLNDGKRSGEQQIHDDVIDKLNRYALDAKAIPQRGERYDHRNDADEQEDASPAEAGARPVRDHAQSGVNNGIPEFSNHDDNAGERRGNSLNRHEKVKKQ</sequence>
<evidence type="ECO:0000256" key="1">
    <source>
        <dbReference type="SAM" id="MobiDB-lite"/>
    </source>
</evidence>
<gene>
    <name evidence="2" type="ORF">SDC9_142741</name>
</gene>